<evidence type="ECO:0000313" key="2">
    <source>
        <dbReference type="Proteomes" id="UP000188388"/>
    </source>
</evidence>
<accession>A0A1R3V116</accession>
<dbReference type="STRING" id="1631249.BQ8794_130076"/>
<sequence length="90" mass="10024">MRRLHKWEQLALQGDFSAIPTPFTFDQSDRFGHFLNGYEAAGGMDQLAHLSLAMSGQARKNQPTELTAHRLSRLSGLPLAWIDQAALLGF</sequence>
<reference evidence="2" key="1">
    <citation type="submission" date="2017-01" db="EMBL/GenBank/DDBJ databases">
        <authorList>
            <person name="Brunel B."/>
        </authorList>
    </citation>
    <scope>NUCLEOTIDE SEQUENCE [LARGE SCALE GENOMIC DNA]</scope>
</reference>
<proteinExistence type="predicted"/>
<protein>
    <submittedName>
        <fullName evidence="1">Uncharacterized protein</fullName>
    </submittedName>
</protein>
<dbReference type="EMBL" id="FTPD01000005">
    <property type="protein sequence ID" value="SIT53592.1"/>
    <property type="molecule type" value="Genomic_DNA"/>
</dbReference>
<dbReference type="Proteomes" id="UP000188388">
    <property type="component" value="Unassembled WGS sequence"/>
</dbReference>
<keyword evidence="2" id="KW-1185">Reference proteome</keyword>
<dbReference type="AlphaFoldDB" id="A0A1R3V116"/>
<dbReference type="RefSeq" id="WP_077373650.1">
    <property type="nucleotide sequence ID" value="NZ_FTPD01000005.1"/>
</dbReference>
<evidence type="ECO:0000313" key="1">
    <source>
        <dbReference type="EMBL" id="SIT53592.1"/>
    </source>
</evidence>
<organism evidence="1 2">
    <name type="scientific">Mesorhizobium prunaredense</name>
    <dbReference type="NCBI Taxonomy" id="1631249"/>
    <lineage>
        <taxon>Bacteria</taxon>
        <taxon>Pseudomonadati</taxon>
        <taxon>Pseudomonadota</taxon>
        <taxon>Alphaproteobacteria</taxon>
        <taxon>Hyphomicrobiales</taxon>
        <taxon>Phyllobacteriaceae</taxon>
        <taxon>Mesorhizobium</taxon>
    </lineage>
</organism>
<gene>
    <name evidence="1" type="ORF">BQ8794_130076</name>
</gene>
<name>A0A1R3V116_9HYPH</name>